<evidence type="ECO:0000313" key="3">
    <source>
        <dbReference type="Proteomes" id="UP001188597"/>
    </source>
</evidence>
<evidence type="ECO:0000256" key="1">
    <source>
        <dbReference type="SAM" id="MobiDB-lite"/>
    </source>
</evidence>
<dbReference type="AlphaFoldDB" id="A0AA88V8J6"/>
<dbReference type="Proteomes" id="UP001188597">
    <property type="component" value="Unassembled WGS sequence"/>
</dbReference>
<comment type="caution">
    <text evidence="2">The sequence shown here is derived from an EMBL/GenBank/DDBJ whole genome shotgun (WGS) entry which is preliminary data.</text>
</comment>
<keyword evidence="3" id="KW-1185">Reference proteome</keyword>
<dbReference type="EMBL" id="JAVXUP010002564">
    <property type="protein sequence ID" value="KAK3002585.1"/>
    <property type="molecule type" value="Genomic_DNA"/>
</dbReference>
<feature type="compositionally biased region" description="Polar residues" evidence="1">
    <location>
        <begin position="66"/>
        <end position="96"/>
    </location>
</feature>
<name>A0AA88V8J6_9ASTE</name>
<protein>
    <submittedName>
        <fullName evidence="2">Uncharacterized protein</fullName>
    </submittedName>
</protein>
<sequence>MDKHGSSELHSEELERLGRQLLHEVDVYTITRKTRRDEELIEHKKWSSDRERIRATITKEEVASMVTRSSPSEPALPSNSSCQRRLTTKMQQVKSS</sequence>
<reference evidence="2" key="1">
    <citation type="submission" date="2022-12" db="EMBL/GenBank/DDBJ databases">
        <title>Draft genome assemblies for two species of Escallonia (Escalloniales).</title>
        <authorList>
            <person name="Chanderbali A."/>
            <person name="Dervinis C."/>
            <person name="Anghel I."/>
            <person name="Soltis D."/>
            <person name="Soltis P."/>
            <person name="Zapata F."/>
        </authorList>
    </citation>
    <scope>NUCLEOTIDE SEQUENCE</scope>
    <source>
        <strain evidence="2">UCBG64.0493</strain>
        <tissue evidence="2">Leaf</tissue>
    </source>
</reference>
<organism evidence="2 3">
    <name type="scientific">Escallonia herrerae</name>
    <dbReference type="NCBI Taxonomy" id="1293975"/>
    <lineage>
        <taxon>Eukaryota</taxon>
        <taxon>Viridiplantae</taxon>
        <taxon>Streptophyta</taxon>
        <taxon>Embryophyta</taxon>
        <taxon>Tracheophyta</taxon>
        <taxon>Spermatophyta</taxon>
        <taxon>Magnoliopsida</taxon>
        <taxon>eudicotyledons</taxon>
        <taxon>Gunneridae</taxon>
        <taxon>Pentapetalae</taxon>
        <taxon>asterids</taxon>
        <taxon>campanulids</taxon>
        <taxon>Escalloniales</taxon>
        <taxon>Escalloniaceae</taxon>
        <taxon>Escallonia</taxon>
    </lineage>
</organism>
<proteinExistence type="predicted"/>
<accession>A0AA88V8J6</accession>
<gene>
    <name evidence="2" type="ORF">RJ639_021596</name>
</gene>
<evidence type="ECO:0000313" key="2">
    <source>
        <dbReference type="EMBL" id="KAK3002585.1"/>
    </source>
</evidence>
<feature type="region of interest" description="Disordered" evidence="1">
    <location>
        <begin position="62"/>
        <end position="96"/>
    </location>
</feature>